<feature type="region of interest" description="Disordered" evidence="1">
    <location>
        <begin position="231"/>
        <end position="250"/>
    </location>
</feature>
<organism evidence="2">
    <name type="scientific">Myoviridae sp. ctRci5</name>
    <dbReference type="NCBI Taxonomy" id="2825105"/>
    <lineage>
        <taxon>Viruses</taxon>
        <taxon>Duplodnaviria</taxon>
        <taxon>Heunggongvirae</taxon>
        <taxon>Uroviricota</taxon>
        <taxon>Caudoviricetes</taxon>
    </lineage>
</organism>
<dbReference type="EMBL" id="BK016208">
    <property type="protein sequence ID" value="DAG02272.1"/>
    <property type="molecule type" value="Genomic_DNA"/>
</dbReference>
<accession>A0A8S5V695</accession>
<evidence type="ECO:0000313" key="2">
    <source>
        <dbReference type="EMBL" id="DAG02272.1"/>
    </source>
</evidence>
<protein>
    <submittedName>
        <fullName evidence="2">Major tail protein</fullName>
    </submittedName>
</protein>
<name>A0A8S5V695_9CAUD</name>
<feature type="compositionally biased region" description="Polar residues" evidence="1">
    <location>
        <begin position="239"/>
        <end position="250"/>
    </location>
</feature>
<evidence type="ECO:0000256" key="1">
    <source>
        <dbReference type="SAM" id="MobiDB-lite"/>
    </source>
</evidence>
<reference evidence="2" key="1">
    <citation type="journal article" date="2021" name="Proc. Natl. Acad. Sci. U.S.A.">
        <title>A Catalog of Tens of Thousands of Viruses from Human Metagenomes Reveals Hidden Associations with Chronic Diseases.</title>
        <authorList>
            <person name="Tisza M.J."/>
            <person name="Buck C.B."/>
        </authorList>
    </citation>
    <scope>NUCLEOTIDE SEQUENCE</scope>
    <source>
        <strain evidence="2">CtRci5</strain>
    </source>
</reference>
<proteinExistence type="predicted"/>
<sequence length="250" mass="27806">MAAQLRHDGFIGEGTLYIRRLDRTDLGMVPMGNATQFSVSTESEVKQRISKMRENYGAVLDTVVILKSGKLEITLDDFNEENLAMIFQGALAREQMTAQTVSDEMVDVDLGRYLQLKHGYLTETDTVVKKSDDSTIAAEHYEVHHRLGMIRLKDTAGVAKGDKIKVSYKTANWEAWVIQANADSQIKCELMLDGRNRVNKADVKVHIPKATLSANGAFEFFSEDFNTLQLSGSPEVPEGQTSPFTVTLKA</sequence>